<reference evidence="13 14" key="1">
    <citation type="journal article" date="2021" name="MBio">
        <title>A New Model Trypanosomatid, Novymonas esmeraldas: Genomic Perception of Its 'Candidatus Pandoraea novymonadis' Endosymbiont.</title>
        <authorList>
            <person name="Zakharova A."/>
            <person name="Saura A."/>
            <person name="Butenko A."/>
            <person name="Podesvova L."/>
            <person name="Warmusova S."/>
            <person name="Kostygov A.Y."/>
            <person name="Nenarokova A."/>
            <person name="Lukes J."/>
            <person name="Opperdoes F.R."/>
            <person name="Yurchenko V."/>
        </authorList>
    </citation>
    <scope>NUCLEOTIDE SEQUENCE [LARGE SCALE GENOMIC DNA]</scope>
    <source>
        <strain evidence="13 14">E262AT.01</strain>
    </source>
</reference>
<evidence type="ECO:0000256" key="9">
    <source>
        <dbReference type="ARBA" id="ARBA00023273"/>
    </source>
</evidence>
<accession>A0AAW0EY59</accession>
<evidence type="ECO:0000256" key="11">
    <source>
        <dbReference type="ARBA" id="ARBA00044800"/>
    </source>
</evidence>
<evidence type="ECO:0000256" key="7">
    <source>
        <dbReference type="ARBA" id="ARBA00023069"/>
    </source>
</evidence>
<dbReference type="EMBL" id="JAECZO010000190">
    <property type="protein sequence ID" value="KAK7198928.1"/>
    <property type="molecule type" value="Genomic_DNA"/>
</dbReference>
<dbReference type="Proteomes" id="UP001430356">
    <property type="component" value="Unassembled WGS sequence"/>
</dbReference>
<sequence length="163" mass="18753">MPPKAKKAPTGPSNEVYYEDQQLGDDTAIFEEKLKALKRVYLDRMEALAERKQRQLMFQAELEARKADLEEKRCEKVDVLTDCTRIYKVSERKAVQEIATRDAALNALQDAKKKLQEQLDSCGTEFDSRIKGKKREFESLCERTADMEKEFAVLLSDVEQCAP</sequence>
<keyword evidence="6 12" id="KW-0175">Coiled coil</keyword>
<evidence type="ECO:0000256" key="4">
    <source>
        <dbReference type="ARBA" id="ARBA00022490"/>
    </source>
</evidence>
<dbReference type="InterPro" id="IPR033585">
    <property type="entry name" value="DRC12-like"/>
</dbReference>
<evidence type="ECO:0000256" key="10">
    <source>
        <dbReference type="ARBA" id="ARBA00044754"/>
    </source>
</evidence>
<comment type="caution">
    <text evidence="13">The sequence shown here is derived from an EMBL/GenBank/DDBJ whole genome shotgun (WGS) entry which is preliminary data.</text>
</comment>
<dbReference type="PANTHER" id="PTHR28656:SF1">
    <property type="entry name" value="COILED-COIL DOMAIN-CONTAINING PROTEIN 153"/>
    <property type="match status" value="1"/>
</dbReference>
<evidence type="ECO:0000256" key="1">
    <source>
        <dbReference type="ARBA" id="ARBA00003029"/>
    </source>
</evidence>
<keyword evidence="4" id="KW-0963">Cytoplasm</keyword>
<keyword evidence="5" id="KW-0282">Flagellum</keyword>
<proteinExistence type="inferred from homology"/>
<evidence type="ECO:0000256" key="6">
    <source>
        <dbReference type="ARBA" id="ARBA00023054"/>
    </source>
</evidence>
<comment type="subcellular location">
    <subcellularLocation>
        <location evidence="2">Cytoplasm</location>
        <location evidence="2">Cytoskeleton</location>
        <location evidence="2">Flagellum axoneme</location>
    </subcellularLocation>
</comment>
<keyword evidence="9" id="KW-0966">Cell projection</keyword>
<keyword evidence="8" id="KW-0206">Cytoskeleton</keyword>
<evidence type="ECO:0000256" key="5">
    <source>
        <dbReference type="ARBA" id="ARBA00022846"/>
    </source>
</evidence>
<evidence type="ECO:0000256" key="12">
    <source>
        <dbReference type="SAM" id="Coils"/>
    </source>
</evidence>
<evidence type="ECO:0000256" key="3">
    <source>
        <dbReference type="ARBA" id="ARBA00011248"/>
    </source>
</evidence>
<protein>
    <recommendedName>
        <fullName evidence="11">Dynein regulatory complex protein 12</fullName>
    </recommendedName>
</protein>
<gene>
    <name evidence="13" type="ORF">NESM_000859700</name>
</gene>
<keyword evidence="7" id="KW-0969">Cilium</keyword>
<comment type="subunit">
    <text evidence="3">Component of the nexin-dynein regulatory complex (N-DRC).</text>
</comment>
<comment type="similarity">
    <text evidence="10">Belongs to the DRC12 family.</text>
</comment>
<evidence type="ECO:0000313" key="13">
    <source>
        <dbReference type="EMBL" id="KAK7198928.1"/>
    </source>
</evidence>
<dbReference type="PANTHER" id="PTHR28656">
    <property type="entry name" value="COILED-COIL DOMAIN-CONTAINING PROTEIN 153"/>
    <property type="match status" value="1"/>
</dbReference>
<name>A0AAW0EY59_9TRYP</name>
<feature type="coiled-coil region" evidence="12">
    <location>
        <begin position="98"/>
        <end position="125"/>
    </location>
</feature>
<evidence type="ECO:0000256" key="8">
    <source>
        <dbReference type="ARBA" id="ARBA00023212"/>
    </source>
</evidence>
<evidence type="ECO:0000256" key="2">
    <source>
        <dbReference type="ARBA" id="ARBA00004611"/>
    </source>
</evidence>
<evidence type="ECO:0000313" key="14">
    <source>
        <dbReference type="Proteomes" id="UP001430356"/>
    </source>
</evidence>
<dbReference type="AlphaFoldDB" id="A0AAW0EY59"/>
<keyword evidence="14" id="KW-1185">Reference proteome</keyword>
<comment type="function">
    <text evidence="1">Component of the nexin-dynein regulatory complex (N-DRC), a key regulator of ciliary/flagellar motility which maintains the alignment and integrity of the distal axoneme and regulates microtubule sliding in motile axonemes.</text>
</comment>
<organism evidence="13 14">
    <name type="scientific">Novymonas esmeraldas</name>
    <dbReference type="NCBI Taxonomy" id="1808958"/>
    <lineage>
        <taxon>Eukaryota</taxon>
        <taxon>Discoba</taxon>
        <taxon>Euglenozoa</taxon>
        <taxon>Kinetoplastea</taxon>
        <taxon>Metakinetoplastina</taxon>
        <taxon>Trypanosomatida</taxon>
        <taxon>Trypanosomatidae</taxon>
        <taxon>Novymonas</taxon>
    </lineage>
</organism>